<dbReference type="AlphaFoldDB" id="A0A5B2VRU7"/>
<name>A0A5B2VRU7_9BACT</name>
<feature type="binding site" evidence="5">
    <location>
        <position position="156"/>
    </location>
    <ligand>
        <name>acetyl-CoA</name>
        <dbReference type="ChEBI" id="CHEBI:57288"/>
    </ligand>
</feature>
<dbReference type="Gene3D" id="2.160.10.10">
    <property type="entry name" value="Hexapeptide repeat proteins"/>
    <property type="match status" value="1"/>
</dbReference>
<dbReference type="CDD" id="cd03360">
    <property type="entry name" value="LbH_AT_putative"/>
    <property type="match status" value="1"/>
</dbReference>
<reference evidence="7 8" key="1">
    <citation type="submission" date="2019-09" db="EMBL/GenBank/DDBJ databases">
        <title>Chitinophaga ginsengihumi sp. nov., isolated from soil of ginseng rhizosphere.</title>
        <authorList>
            <person name="Lee J."/>
        </authorList>
    </citation>
    <scope>NUCLEOTIDE SEQUENCE [LARGE SCALE GENOMIC DNA]</scope>
    <source>
        <strain evidence="7 8">BN140078</strain>
    </source>
</reference>
<reference evidence="7 8" key="2">
    <citation type="submission" date="2019-09" db="EMBL/GenBank/DDBJ databases">
        <authorList>
            <person name="Jin C."/>
        </authorList>
    </citation>
    <scope>NUCLEOTIDE SEQUENCE [LARGE SCALE GENOMIC DNA]</scope>
    <source>
        <strain evidence="7 8">BN140078</strain>
    </source>
</reference>
<keyword evidence="2 7" id="KW-0808">Transferase</keyword>
<dbReference type="InterPro" id="IPR011004">
    <property type="entry name" value="Trimer_LpxA-like_sf"/>
</dbReference>
<evidence type="ECO:0000313" key="8">
    <source>
        <dbReference type="Proteomes" id="UP000324611"/>
    </source>
</evidence>
<dbReference type="NCBIfam" id="TIGR03570">
    <property type="entry name" value="NeuD_NnaD"/>
    <property type="match status" value="1"/>
</dbReference>
<dbReference type="InterPro" id="IPR018357">
    <property type="entry name" value="Hexapep_transf_CS"/>
</dbReference>
<dbReference type="Pfam" id="PF17836">
    <property type="entry name" value="PglD_N"/>
    <property type="match status" value="1"/>
</dbReference>
<proteinExistence type="inferred from homology"/>
<sequence>MYLIGASGHGKVIAEILENNGATISGVFDDDPARQQLLDYPVLGPFDAAKYPKDKQVIISIGNNRIRKKKARELDTSFGTAIHPSANISARSRVGEGSVIMAGVSINCNSVIGKHNILNTNCSIDHDCVLGDFVHVSPNAALAGNVRIGEGTQIGIGACVIQGLIIGKWVTIGAGTVVITDVPDHAVIVGNPGRIIKYNQAVPDTL</sequence>
<accession>A0A5B2VRU7</accession>
<organism evidence="7 8">
    <name type="scientific">Chitinophaga agrisoli</name>
    <dbReference type="NCBI Taxonomy" id="2607653"/>
    <lineage>
        <taxon>Bacteria</taxon>
        <taxon>Pseudomonadati</taxon>
        <taxon>Bacteroidota</taxon>
        <taxon>Chitinophagia</taxon>
        <taxon>Chitinophagales</taxon>
        <taxon>Chitinophagaceae</taxon>
        <taxon>Chitinophaga</taxon>
    </lineage>
</organism>
<evidence type="ECO:0000256" key="2">
    <source>
        <dbReference type="ARBA" id="ARBA00022679"/>
    </source>
</evidence>
<dbReference type="InterPro" id="IPR041561">
    <property type="entry name" value="PglD_N"/>
</dbReference>
<feature type="binding site" evidence="5">
    <location>
        <begin position="7"/>
        <end position="9"/>
    </location>
    <ligand>
        <name>substrate</name>
    </ligand>
</feature>
<keyword evidence="3" id="KW-0677">Repeat</keyword>
<feature type="domain" description="PglD N-terminal" evidence="6">
    <location>
        <begin position="2"/>
        <end position="74"/>
    </location>
</feature>
<evidence type="ECO:0000259" key="6">
    <source>
        <dbReference type="Pfam" id="PF17836"/>
    </source>
</evidence>
<feature type="binding site" evidence="5">
    <location>
        <position position="135"/>
    </location>
    <ligand>
        <name>acetyl-CoA</name>
        <dbReference type="ChEBI" id="CHEBI:57288"/>
    </ligand>
</feature>
<gene>
    <name evidence="7" type="ORF">F0L74_23545</name>
</gene>
<dbReference type="Gene3D" id="3.40.50.20">
    <property type="match status" value="1"/>
</dbReference>
<comment type="caution">
    <text evidence="7">The sequence shown here is derived from an EMBL/GenBank/DDBJ whole genome shotgun (WGS) entry which is preliminary data.</text>
</comment>
<dbReference type="SUPFAM" id="SSF51161">
    <property type="entry name" value="Trimeric LpxA-like enzymes"/>
    <property type="match status" value="1"/>
</dbReference>
<dbReference type="Proteomes" id="UP000324611">
    <property type="component" value="Unassembled WGS sequence"/>
</dbReference>
<dbReference type="InterPro" id="IPR050179">
    <property type="entry name" value="Trans_hexapeptide_repeat"/>
</dbReference>
<protein>
    <submittedName>
        <fullName evidence="7">Acetyltransferase</fullName>
    </submittedName>
</protein>
<feature type="active site" description="Proton acceptor" evidence="4">
    <location>
        <position position="126"/>
    </location>
</feature>
<dbReference type="PANTHER" id="PTHR43300">
    <property type="entry name" value="ACETYLTRANSFERASE"/>
    <property type="match status" value="1"/>
</dbReference>
<evidence type="ECO:0000256" key="1">
    <source>
        <dbReference type="ARBA" id="ARBA00007274"/>
    </source>
</evidence>
<evidence type="ECO:0000256" key="3">
    <source>
        <dbReference type="ARBA" id="ARBA00022737"/>
    </source>
</evidence>
<dbReference type="InterPro" id="IPR020019">
    <property type="entry name" value="AcTrfase_PglD-like"/>
</dbReference>
<evidence type="ECO:0000313" key="7">
    <source>
        <dbReference type="EMBL" id="KAA2240927.1"/>
    </source>
</evidence>
<keyword evidence="8" id="KW-1185">Reference proteome</keyword>
<feature type="binding site" evidence="5">
    <location>
        <position position="62"/>
    </location>
    <ligand>
        <name>substrate</name>
    </ligand>
</feature>
<evidence type="ECO:0000256" key="5">
    <source>
        <dbReference type="PIRSR" id="PIRSR620019-2"/>
    </source>
</evidence>
<dbReference type="GO" id="GO:0016740">
    <property type="term" value="F:transferase activity"/>
    <property type="evidence" value="ECO:0007669"/>
    <property type="project" value="UniProtKB-KW"/>
</dbReference>
<dbReference type="PANTHER" id="PTHR43300:SF7">
    <property type="entry name" value="UDP-N-ACETYLBACILLOSAMINE N-ACETYLTRANSFERASE"/>
    <property type="match status" value="1"/>
</dbReference>
<dbReference type="EMBL" id="VUOC01000004">
    <property type="protein sequence ID" value="KAA2240927.1"/>
    <property type="molecule type" value="Genomic_DNA"/>
</dbReference>
<evidence type="ECO:0000256" key="4">
    <source>
        <dbReference type="PIRSR" id="PIRSR620019-1"/>
    </source>
</evidence>
<dbReference type="PROSITE" id="PS00101">
    <property type="entry name" value="HEXAPEP_TRANSFERASES"/>
    <property type="match status" value="1"/>
</dbReference>
<feature type="site" description="Increases basicity of active site His" evidence="4">
    <location>
        <position position="127"/>
    </location>
</feature>
<comment type="similarity">
    <text evidence="1">Belongs to the transferase hexapeptide repeat family.</text>
</comment>